<dbReference type="PANTHER" id="PTHR43827:SF3">
    <property type="entry name" value="NADP-DEPENDENT OXIDOREDUCTASE DOMAIN-CONTAINING PROTEIN"/>
    <property type="match status" value="1"/>
</dbReference>
<name>A0A7W8P7P2_9BURK</name>
<evidence type="ECO:0000256" key="5">
    <source>
        <dbReference type="PIRSR" id="PIRSR000097-1"/>
    </source>
</evidence>
<dbReference type="PANTHER" id="PTHR43827">
    <property type="entry name" value="2,5-DIKETO-D-GLUCONIC ACID REDUCTASE"/>
    <property type="match status" value="1"/>
</dbReference>
<feature type="binding site" evidence="6">
    <location>
        <position position="105"/>
    </location>
    <ligand>
        <name>substrate</name>
    </ligand>
</feature>
<dbReference type="InterPro" id="IPR036812">
    <property type="entry name" value="NAD(P)_OxRdtase_dom_sf"/>
</dbReference>
<dbReference type="Proteomes" id="UP000592820">
    <property type="component" value="Unassembled WGS sequence"/>
</dbReference>
<dbReference type="EMBL" id="JACHDE010000011">
    <property type="protein sequence ID" value="MBB5403052.1"/>
    <property type="molecule type" value="Genomic_DNA"/>
</dbReference>
<evidence type="ECO:0000256" key="1">
    <source>
        <dbReference type="ARBA" id="ARBA00007905"/>
    </source>
</evidence>
<sequence length="273" mass="30176">METIKRGELAIPRLGFGTFRMPGNDCQPVVESALEVGYRHIDTAEMYQNEESVGAAIAGSGIARDELFVTTKVWHENLEPNALRRAFAKSLEKLRLDFVDLYMIHWPSRDMNLAAALETLMELKEAGLTRGIGVCNFNMPLIEAAVEEIGAPIACHQLEYHPFLDQSAMLAYLRSKNIPLVAYAPLAQGRAASDATLARIGSKHGATAAQIAIAWLLDQNDVIAIPKAQRRESQQANLNALAVRLDDDDRKAIAALRKDQRYVVPPFAPQWDA</sequence>
<dbReference type="InterPro" id="IPR018170">
    <property type="entry name" value="Aldo/ket_reductase_CS"/>
</dbReference>
<dbReference type="GO" id="GO:1990002">
    <property type="term" value="F:methylglyoxal reductase (NADPH) (acetol producing) activity"/>
    <property type="evidence" value="ECO:0007669"/>
    <property type="project" value="TreeGrafter"/>
</dbReference>
<dbReference type="InterPro" id="IPR020471">
    <property type="entry name" value="AKR"/>
</dbReference>
<dbReference type="Gene3D" id="3.20.20.100">
    <property type="entry name" value="NADP-dependent oxidoreductase domain"/>
    <property type="match status" value="1"/>
</dbReference>
<evidence type="ECO:0000313" key="9">
    <source>
        <dbReference type="EMBL" id="MBB5403052.1"/>
    </source>
</evidence>
<proteinExistence type="inferred from homology"/>
<dbReference type="PIRSF" id="PIRSF000097">
    <property type="entry name" value="AKR"/>
    <property type="match status" value="1"/>
</dbReference>
<dbReference type="Pfam" id="PF00248">
    <property type="entry name" value="Aldo_ket_red"/>
    <property type="match status" value="1"/>
</dbReference>
<dbReference type="GO" id="GO:0051596">
    <property type="term" value="P:methylglyoxal catabolic process"/>
    <property type="evidence" value="ECO:0007669"/>
    <property type="project" value="TreeGrafter"/>
</dbReference>
<feature type="site" description="Lowers pKa of active site Tyr" evidence="7">
    <location>
        <position position="72"/>
    </location>
</feature>
<evidence type="ECO:0000313" key="10">
    <source>
        <dbReference type="Proteomes" id="UP000592820"/>
    </source>
</evidence>
<dbReference type="EC" id="1.1.1.346" evidence="9"/>
<evidence type="ECO:0000256" key="4">
    <source>
        <dbReference type="ARBA" id="ARBA00049445"/>
    </source>
</evidence>
<dbReference type="PROSITE" id="PS00798">
    <property type="entry name" value="ALDOKETO_REDUCTASE_1"/>
    <property type="match status" value="1"/>
</dbReference>
<evidence type="ECO:0000256" key="6">
    <source>
        <dbReference type="PIRSR" id="PIRSR000097-2"/>
    </source>
</evidence>
<keyword evidence="3 9" id="KW-0560">Oxidoreductase</keyword>
<evidence type="ECO:0000256" key="7">
    <source>
        <dbReference type="PIRSR" id="PIRSR000097-3"/>
    </source>
</evidence>
<protein>
    <submittedName>
        <fullName evidence="9">2,5-diketo-D-gluconate reductase B</fullName>
        <ecNumber evidence="9">1.1.1.346</ecNumber>
    </submittedName>
</protein>
<dbReference type="InterPro" id="IPR023210">
    <property type="entry name" value="NADP_OxRdtase_dom"/>
</dbReference>
<dbReference type="FunFam" id="3.20.20.100:FF:000002">
    <property type="entry name" value="2,5-diketo-D-gluconic acid reductase A"/>
    <property type="match status" value="1"/>
</dbReference>
<dbReference type="AlphaFoldDB" id="A0A7W8P7P2"/>
<comment type="catalytic activity">
    <reaction evidence="4">
        <text>hydroxyacetone + NADP(+) = methylglyoxal + NADPH + H(+)</text>
        <dbReference type="Rhea" id="RHEA:27986"/>
        <dbReference type="ChEBI" id="CHEBI:15378"/>
        <dbReference type="ChEBI" id="CHEBI:17158"/>
        <dbReference type="ChEBI" id="CHEBI:27957"/>
        <dbReference type="ChEBI" id="CHEBI:57783"/>
        <dbReference type="ChEBI" id="CHEBI:58349"/>
    </reaction>
</comment>
<accession>A0A7W8P7P2</accession>
<evidence type="ECO:0000256" key="2">
    <source>
        <dbReference type="ARBA" id="ARBA00022857"/>
    </source>
</evidence>
<reference evidence="9 10" key="1">
    <citation type="submission" date="2020-08" db="EMBL/GenBank/DDBJ databases">
        <title>Genomic Encyclopedia of Type Strains, Phase IV (KMG-V): Genome sequencing to study the core and pangenomes of soil and plant-associated prokaryotes.</title>
        <authorList>
            <person name="Whitman W."/>
        </authorList>
    </citation>
    <scope>NUCLEOTIDE SEQUENCE [LARGE SCALE GENOMIC DNA]</scope>
    <source>
        <strain evidence="9 10">JPY162</strain>
    </source>
</reference>
<organism evidence="9 10">
    <name type="scientific">Paraburkholderia youngii</name>
    <dbReference type="NCBI Taxonomy" id="2782701"/>
    <lineage>
        <taxon>Bacteria</taxon>
        <taxon>Pseudomonadati</taxon>
        <taxon>Pseudomonadota</taxon>
        <taxon>Betaproteobacteria</taxon>
        <taxon>Burkholderiales</taxon>
        <taxon>Burkholderiaceae</taxon>
        <taxon>Paraburkholderia</taxon>
    </lineage>
</organism>
<evidence type="ECO:0000256" key="3">
    <source>
        <dbReference type="ARBA" id="ARBA00023002"/>
    </source>
</evidence>
<dbReference type="PROSITE" id="PS00062">
    <property type="entry name" value="ALDOKETO_REDUCTASE_2"/>
    <property type="match status" value="1"/>
</dbReference>
<gene>
    <name evidence="9" type="ORF">HDG41_005138</name>
</gene>
<comment type="similarity">
    <text evidence="1">Belongs to the aldo/keto reductase family.</text>
</comment>
<evidence type="ECO:0000259" key="8">
    <source>
        <dbReference type="Pfam" id="PF00248"/>
    </source>
</evidence>
<comment type="caution">
    <text evidence="9">The sequence shown here is derived from an EMBL/GenBank/DDBJ whole genome shotgun (WGS) entry which is preliminary data.</text>
</comment>
<dbReference type="PRINTS" id="PR00069">
    <property type="entry name" value="ALDKETRDTASE"/>
</dbReference>
<feature type="domain" description="NADP-dependent oxidoreductase" evidence="8">
    <location>
        <begin position="14"/>
        <end position="256"/>
    </location>
</feature>
<dbReference type="RefSeq" id="WP_184227539.1">
    <property type="nucleotide sequence ID" value="NZ_JACHDE010000011.1"/>
</dbReference>
<keyword evidence="2" id="KW-0521">NADP</keyword>
<feature type="active site" description="Proton donor" evidence="5">
    <location>
        <position position="47"/>
    </location>
</feature>
<dbReference type="SUPFAM" id="SSF51430">
    <property type="entry name" value="NAD(P)-linked oxidoreductase"/>
    <property type="match status" value="1"/>
</dbReference>